<dbReference type="InterPro" id="IPR037094">
    <property type="entry name" value="Glyco_hydro_38_cen_sf"/>
</dbReference>
<evidence type="ECO:0000256" key="2">
    <source>
        <dbReference type="ARBA" id="ARBA00023295"/>
    </source>
</evidence>
<keyword evidence="1 4" id="KW-0378">Hydrolase</keyword>
<dbReference type="InterPro" id="IPR027291">
    <property type="entry name" value="Glyco_hydro_38_N_sf"/>
</dbReference>
<name>A0A518BTY6_9BACT</name>
<dbReference type="SMART" id="SM00872">
    <property type="entry name" value="Alpha-mann_mid"/>
    <property type="match status" value="1"/>
</dbReference>
<dbReference type="GO" id="GO:0102546">
    <property type="term" value="F:mannosylglycerate hydrolase activity"/>
    <property type="evidence" value="ECO:0007669"/>
    <property type="project" value="UniProtKB-EC"/>
</dbReference>
<dbReference type="EC" id="3.2.1.170" evidence="4"/>
<organism evidence="4 5">
    <name type="scientific">Mucisphaera calidilacus</name>
    <dbReference type="NCBI Taxonomy" id="2527982"/>
    <lineage>
        <taxon>Bacteria</taxon>
        <taxon>Pseudomonadati</taxon>
        <taxon>Planctomycetota</taxon>
        <taxon>Phycisphaerae</taxon>
        <taxon>Phycisphaerales</taxon>
        <taxon>Phycisphaeraceae</taxon>
        <taxon>Mucisphaera</taxon>
    </lineage>
</organism>
<dbReference type="InterPro" id="IPR011330">
    <property type="entry name" value="Glyco_hydro/deAcase_b/a-brl"/>
</dbReference>
<dbReference type="InterPro" id="IPR011682">
    <property type="entry name" value="Glyco_hydro_38_C"/>
</dbReference>
<reference evidence="4 5" key="1">
    <citation type="submission" date="2019-02" db="EMBL/GenBank/DDBJ databases">
        <title>Deep-cultivation of Planctomycetes and their phenomic and genomic characterization uncovers novel biology.</title>
        <authorList>
            <person name="Wiegand S."/>
            <person name="Jogler M."/>
            <person name="Boedeker C."/>
            <person name="Pinto D."/>
            <person name="Vollmers J."/>
            <person name="Rivas-Marin E."/>
            <person name="Kohn T."/>
            <person name="Peeters S.H."/>
            <person name="Heuer A."/>
            <person name="Rast P."/>
            <person name="Oberbeckmann S."/>
            <person name="Bunk B."/>
            <person name="Jeske O."/>
            <person name="Meyerdierks A."/>
            <person name="Storesund J.E."/>
            <person name="Kallscheuer N."/>
            <person name="Luecker S."/>
            <person name="Lage O.M."/>
            <person name="Pohl T."/>
            <person name="Merkel B.J."/>
            <person name="Hornburger P."/>
            <person name="Mueller R.-W."/>
            <person name="Bruemmer F."/>
            <person name="Labrenz M."/>
            <person name="Spormann A.M."/>
            <person name="Op den Camp H."/>
            <person name="Overmann J."/>
            <person name="Amann R."/>
            <person name="Jetten M.S.M."/>
            <person name="Mascher T."/>
            <person name="Medema M.H."/>
            <person name="Devos D.P."/>
            <person name="Kaster A.-K."/>
            <person name="Ovreas L."/>
            <person name="Rohde M."/>
            <person name="Galperin M.Y."/>
            <person name="Jogler C."/>
        </authorList>
    </citation>
    <scope>NUCLEOTIDE SEQUENCE [LARGE SCALE GENOMIC DNA]</scope>
    <source>
        <strain evidence="4 5">Pan265</strain>
    </source>
</reference>
<evidence type="ECO:0000259" key="3">
    <source>
        <dbReference type="SMART" id="SM00872"/>
    </source>
</evidence>
<dbReference type="GO" id="GO:0009313">
    <property type="term" value="P:oligosaccharide catabolic process"/>
    <property type="evidence" value="ECO:0007669"/>
    <property type="project" value="TreeGrafter"/>
</dbReference>
<dbReference type="RefSeq" id="WP_145444523.1">
    <property type="nucleotide sequence ID" value="NZ_CP036280.1"/>
</dbReference>
<dbReference type="Gene3D" id="3.20.110.10">
    <property type="entry name" value="Glycoside hydrolase 38, N terminal domain"/>
    <property type="match status" value="1"/>
</dbReference>
<keyword evidence="5" id="KW-1185">Reference proteome</keyword>
<evidence type="ECO:0000313" key="5">
    <source>
        <dbReference type="Proteomes" id="UP000320386"/>
    </source>
</evidence>
<dbReference type="Pfam" id="PF01074">
    <property type="entry name" value="Glyco_hydro_38N"/>
    <property type="match status" value="1"/>
</dbReference>
<dbReference type="GO" id="GO:0006013">
    <property type="term" value="P:mannose metabolic process"/>
    <property type="evidence" value="ECO:0007669"/>
    <property type="project" value="InterPro"/>
</dbReference>
<dbReference type="Proteomes" id="UP000320386">
    <property type="component" value="Chromosome"/>
</dbReference>
<dbReference type="InterPro" id="IPR054723">
    <property type="entry name" value="Ams1-like_N"/>
</dbReference>
<protein>
    <submittedName>
        <fullName evidence="4">Mannosylglycerate hydrolase</fullName>
        <ecNumber evidence="4">3.2.1.170</ecNumber>
    </submittedName>
</protein>
<dbReference type="KEGG" id="mcad:Pan265_02560"/>
<dbReference type="SUPFAM" id="SSF88713">
    <property type="entry name" value="Glycoside hydrolase/deacetylase"/>
    <property type="match status" value="1"/>
</dbReference>
<dbReference type="InterPro" id="IPR041147">
    <property type="entry name" value="GH38_C"/>
</dbReference>
<dbReference type="InterPro" id="IPR015341">
    <property type="entry name" value="Glyco_hydro_38_cen"/>
</dbReference>
<dbReference type="OrthoDB" id="9772207at2"/>
<dbReference type="Pfam" id="PF17677">
    <property type="entry name" value="Glyco_hydro38C2"/>
    <property type="match status" value="1"/>
</dbReference>
<feature type="domain" description="Glycoside hydrolase family 38 central" evidence="3">
    <location>
        <begin position="515"/>
        <end position="586"/>
    </location>
</feature>
<dbReference type="CDD" id="cd10789">
    <property type="entry name" value="GH38N_AMII_ER_cytosolic"/>
    <property type="match status" value="1"/>
</dbReference>
<sequence>MLETNPFPQFDLPRLARAKTRLEEMIWRVDPSPLAVSQSKPTRDHVTFAEAKKLAFKPVKRTPRYWGKVFDQCWWRVEIPKLKGDEQVYLLWRDRGEATLYADGEPVYGIDPGHHFAPLRKGVKQWMVESACCRTGIWVPGETQGLEAEGSRFEGAFLAYRDDEAWGAFHDFDVLIQLLDELRLPDYPSRVNRYDAVGYKPELHAAEPTFRWMLERMSRSVDALDREGVGAMRKVLAEVYRGLQGMDEKVKAVLTGHAHIDLVWLWPERVGEFKAIHTFSNTLSILEQYPEFRFGYSQPASYQAVERRCPSLMKRVRAAIDSGAWEATGAMQVESDTQLPCGEALVRAVAFGQRGFKEVRGEASRVLWLPDVFGYSGCVPQILAGFGVPYFFTTKLHWSTGQRFPYTSFRWMGHDGSEVLAHVIWNHYNMEAKPQELIRLAEHHRQAAVHDEFLVPTGFGDGGGGATEGMLERARRIKDLRGVPNASWGGIEPFFDRMAEKRDALPAWRGEMYLEFHRGVQTTQCALKNYYRRAERQLQVLEAVHAVKGMGPVDPVLWERVLFAQFHDYLPGSSVREVYDEAVPELASIGDVAEKEAAGALKGRGKACVFNPLAQPMTAAVNGAMRQLPPLSGVEVDSLDAIVAGDVKATKRSLVSERVEARFDAKGCVVSLVIDGEMVPLEGVAAEPWVFPDQPAMYNAWDVDRPTLAIGEAVSSKAEVVLDDSDGLMPRLSFTRRVGASSEMTVSYSLDPVRPVLHMDVEVDWQDRDTLLKLVFPTGYCGKQARYGAPFGSALRGQSAGPLANEAMFENPGSRWVTVSDDTEADGFMVVTERTYGFGVREGQVHVSLVRSPRMGRSGDAPVDSEGRAEHDYADLGRHHFRLAVGRFTADAVLEEQPAALADLLYAEPIEYRGGATEPVVYGVEGLSSVVPSWVKPEPGGGMTVRLQESLGRRGWVSLDLGGRSWHLTDLAGTPVSEATTHPCAVEVKPYQIISVRVG</sequence>
<dbReference type="SUPFAM" id="SSF88688">
    <property type="entry name" value="Families 57/38 glycoside transferase middle domain"/>
    <property type="match status" value="1"/>
</dbReference>
<evidence type="ECO:0000313" key="4">
    <source>
        <dbReference type="EMBL" id="QDU70429.1"/>
    </source>
</evidence>
<keyword evidence="2 4" id="KW-0326">Glycosidase</keyword>
<accession>A0A518BTY6</accession>
<proteinExistence type="predicted"/>
<dbReference type="EMBL" id="CP036280">
    <property type="protein sequence ID" value="QDU70429.1"/>
    <property type="molecule type" value="Genomic_DNA"/>
</dbReference>
<dbReference type="Gene3D" id="1.20.1270.50">
    <property type="entry name" value="Glycoside hydrolase family 38, central domain"/>
    <property type="match status" value="1"/>
</dbReference>
<dbReference type="Pfam" id="PF09261">
    <property type="entry name" value="Alpha-mann_mid"/>
    <property type="match status" value="1"/>
</dbReference>
<dbReference type="Pfam" id="PF22907">
    <property type="entry name" value="Ams1-like_1st"/>
    <property type="match status" value="1"/>
</dbReference>
<dbReference type="PANTHER" id="PTHR46017:SF1">
    <property type="entry name" value="ALPHA-MANNOSIDASE 2C1"/>
    <property type="match status" value="1"/>
</dbReference>
<dbReference type="Gene3D" id="2.70.98.30">
    <property type="entry name" value="Golgi alpha-mannosidase II, domain 4"/>
    <property type="match status" value="1"/>
</dbReference>
<dbReference type="InterPro" id="IPR028995">
    <property type="entry name" value="Glyco_hydro_57/38_cen_sf"/>
</dbReference>
<gene>
    <name evidence="4" type="primary">mngB_1</name>
    <name evidence="4" type="ORF">Pan265_02560</name>
</gene>
<dbReference type="InterPro" id="IPR000602">
    <property type="entry name" value="Glyco_hydro_38_N"/>
</dbReference>
<dbReference type="Pfam" id="PF07748">
    <property type="entry name" value="Glyco_hydro_38C"/>
    <property type="match status" value="1"/>
</dbReference>
<dbReference type="AlphaFoldDB" id="A0A518BTY6"/>
<dbReference type="GO" id="GO:0004559">
    <property type="term" value="F:alpha-mannosidase activity"/>
    <property type="evidence" value="ECO:0007669"/>
    <property type="project" value="InterPro"/>
</dbReference>
<evidence type="ECO:0000256" key="1">
    <source>
        <dbReference type="ARBA" id="ARBA00022801"/>
    </source>
</evidence>
<dbReference type="PANTHER" id="PTHR46017">
    <property type="entry name" value="ALPHA-MANNOSIDASE 2C1"/>
    <property type="match status" value="1"/>
</dbReference>